<name>A0A195EWF7_9HYME</name>
<evidence type="ECO:0000313" key="1">
    <source>
        <dbReference type="EMBL" id="KYN32568.1"/>
    </source>
</evidence>
<keyword evidence="2" id="KW-1185">Reference proteome</keyword>
<dbReference type="EMBL" id="KQ981948">
    <property type="protein sequence ID" value="KYN32568.1"/>
    <property type="molecule type" value="Genomic_DNA"/>
</dbReference>
<dbReference type="PANTHER" id="PTHR21177:SF7">
    <property type="entry name" value="GH11627P"/>
    <property type="match status" value="1"/>
</dbReference>
<dbReference type="Proteomes" id="UP000078541">
    <property type="component" value="Unassembled WGS sequence"/>
</dbReference>
<sequence>TISKDDLEGMRCSALLVDNSVKDFKSVFIVEQVAKASNGTMRILLKSIICLLSVVNARTAIMPPPWADPSSNPCAAQPRGWLLLYWPTDGKCYKIFQIGPPCPETMELGPAAGNGTIAECRCPPGTAQSPKDALCHPIFTRASCSKGQFFAPVPDALDKLATKQRWGICRDPEICKEQGEIYWPKDGKCYPKLSRGPCPRGELLVTGEDGLAICSCSASGELARYYWLGNDGGCHEHYTKGPCSEPGELFLPGGTCGCHPQLPHYHELSRMCYQLDSVGPCPQGHHFTVTVDVRSSQEDIVRARCVCKSGHVLYKDGFCYRLHTRGPCESGYMLINSSTCILVPCKRGRLYFPQEKTCYKIGTRGPCPNGQIVLYDYNVRPSLDGISYNGVCGCTNIMRDAGKCKKNDNDDCENRPGMVMIKKTCYKLYTQGPCIEGEWLVAQRIPKNNRYVLWQQEELRLKTRCECRPGYKRIVPSSGEAMEELENNNLISPNSCQPPAVSLARFLNDNIKSTMT</sequence>
<reference evidence="1 2" key="1">
    <citation type="submission" date="2016-03" db="EMBL/GenBank/DDBJ databases">
        <title>Trachymyrmex septentrionalis WGS genome.</title>
        <authorList>
            <person name="Nygaard S."/>
            <person name="Hu H."/>
            <person name="Boomsma J."/>
            <person name="Zhang G."/>
        </authorList>
    </citation>
    <scope>NUCLEOTIDE SEQUENCE [LARGE SCALE GENOMIC DNA]</scope>
    <source>
        <strain evidence="1">Tsep2-gDNA-1</strain>
        <tissue evidence="1">Whole body</tissue>
    </source>
</reference>
<accession>A0A195EWF7</accession>
<protein>
    <recommendedName>
        <fullName evidence="3">DUF4789 domain-containing protein</fullName>
    </recommendedName>
</protein>
<dbReference type="PANTHER" id="PTHR21177">
    <property type="entry name" value="IP06524P-RELATED"/>
    <property type="match status" value="1"/>
</dbReference>
<gene>
    <name evidence="1" type="ORF">ALC56_13049</name>
</gene>
<organism evidence="1 2">
    <name type="scientific">Trachymyrmex septentrionalis</name>
    <dbReference type="NCBI Taxonomy" id="34720"/>
    <lineage>
        <taxon>Eukaryota</taxon>
        <taxon>Metazoa</taxon>
        <taxon>Ecdysozoa</taxon>
        <taxon>Arthropoda</taxon>
        <taxon>Hexapoda</taxon>
        <taxon>Insecta</taxon>
        <taxon>Pterygota</taxon>
        <taxon>Neoptera</taxon>
        <taxon>Endopterygota</taxon>
        <taxon>Hymenoptera</taxon>
        <taxon>Apocrita</taxon>
        <taxon>Aculeata</taxon>
        <taxon>Formicoidea</taxon>
        <taxon>Formicidae</taxon>
        <taxon>Myrmicinae</taxon>
        <taxon>Trachymyrmex</taxon>
    </lineage>
</organism>
<dbReference type="STRING" id="34720.A0A195EWF7"/>
<evidence type="ECO:0000313" key="2">
    <source>
        <dbReference type="Proteomes" id="UP000078541"/>
    </source>
</evidence>
<proteinExistence type="predicted"/>
<evidence type="ECO:0008006" key="3">
    <source>
        <dbReference type="Google" id="ProtNLM"/>
    </source>
</evidence>
<dbReference type="AlphaFoldDB" id="A0A195EWF7"/>
<feature type="non-terminal residue" evidence="1">
    <location>
        <position position="1"/>
    </location>
</feature>